<organism evidence="1 2">
    <name type="scientific">Xanthomonas floridensis</name>
    <dbReference type="NCBI Taxonomy" id="1843580"/>
    <lineage>
        <taxon>Bacteria</taxon>
        <taxon>Pseudomonadati</taxon>
        <taxon>Pseudomonadota</taxon>
        <taxon>Gammaproteobacteria</taxon>
        <taxon>Lysobacterales</taxon>
        <taxon>Lysobacteraceae</taxon>
        <taxon>Xanthomonas</taxon>
    </lineage>
</organism>
<protein>
    <submittedName>
        <fullName evidence="1">Uncharacterized protein</fullName>
    </submittedName>
</protein>
<sequence length="57" mass="6413">MTMLSCEQKACCLYCEQAEDLLMDAIAYPGMVPICKIVVAFEKDLALQAKRLGWISR</sequence>
<name>A0ABU5Q3Q2_9XANT</name>
<dbReference type="RefSeq" id="WP_161946559.1">
    <property type="nucleotide sequence ID" value="NZ_JAYFSN010000025.1"/>
</dbReference>
<dbReference type="EMBL" id="JAYFSO010000052">
    <property type="protein sequence ID" value="MEA5126513.1"/>
    <property type="molecule type" value="Genomic_DNA"/>
</dbReference>
<comment type="caution">
    <text evidence="1">The sequence shown here is derived from an EMBL/GenBank/DDBJ whole genome shotgun (WGS) entry which is preliminary data.</text>
</comment>
<evidence type="ECO:0000313" key="2">
    <source>
        <dbReference type="Proteomes" id="UP001303614"/>
    </source>
</evidence>
<dbReference type="Proteomes" id="UP001303614">
    <property type="component" value="Unassembled WGS sequence"/>
</dbReference>
<reference evidence="1 2" key="1">
    <citation type="submission" date="2023-12" db="EMBL/GenBank/DDBJ databases">
        <title>Genome sequencing of Xanthomonas floridensis.</title>
        <authorList>
            <person name="Greer S."/>
            <person name="Harrison J."/>
            <person name="Grant M."/>
            <person name="Vicente J."/>
            <person name="Studholme D."/>
        </authorList>
    </citation>
    <scope>NUCLEOTIDE SEQUENCE [LARGE SCALE GENOMIC DNA]</scope>
    <source>
        <strain evidence="1 2">WHRI 8848</strain>
    </source>
</reference>
<proteinExistence type="predicted"/>
<accession>A0ABU5Q3Q2</accession>
<gene>
    <name evidence="1" type="ORF">VB146_22255</name>
</gene>
<keyword evidence="2" id="KW-1185">Reference proteome</keyword>
<evidence type="ECO:0000313" key="1">
    <source>
        <dbReference type="EMBL" id="MEA5126513.1"/>
    </source>
</evidence>